<evidence type="ECO:0000313" key="6">
    <source>
        <dbReference type="Proteomes" id="UP000011134"/>
    </source>
</evidence>
<dbReference type="InterPro" id="IPR016181">
    <property type="entry name" value="Acyl_CoA_acyltransferase"/>
</dbReference>
<dbReference type="PANTHER" id="PTHR43792">
    <property type="entry name" value="GNAT FAMILY, PUTATIVE (AFU_ORTHOLOGUE AFUA_3G00765)-RELATED-RELATED"/>
    <property type="match status" value="1"/>
</dbReference>
<sequence>MLENPNVTQYLFFAPSPVEVYEAYFMPIIENTKQAISEGEWPENPTFIIRDTNGNFMGMAGLSQAMMLTGNYDIGYQLPEDAWRQGIATTACRFVTALAFNELDAHKLCGDCYASNIGSTRVLEKAGYSLEGRQRAYYRLENGFDDRLWFGLSKADFDKQ</sequence>
<feature type="domain" description="N-acetyltransferase" evidence="4">
    <location>
        <begin position="2"/>
        <end position="151"/>
    </location>
</feature>
<name>L8JBU0_9GAMM</name>
<dbReference type="InterPro" id="IPR000182">
    <property type="entry name" value="GNAT_dom"/>
</dbReference>
<dbReference type="Proteomes" id="UP000011134">
    <property type="component" value="Unassembled WGS sequence"/>
</dbReference>
<dbReference type="EMBL" id="AMZO01000008">
    <property type="protein sequence ID" value="ELR66290.1"/>
    <property type="molecule type" value="Genomic_DNA"/>
</dbReference>
<evidence type="ECO:0000259" key="4">
    <source>
        <dbReference type="PROSITE" id="PS51186"/>
    </source>
</evidence>
<dbReference type="Pfam" id="PF13302">
    <property type="entry name" value="Acetyltransf_3"/>
    <property type="match status" value="1"/>
</dbReference>
<protein>
    <recommendedName>
        <fullName evidence="4">N-acetyltransferase domain-containing protein</fullName>
    </recommendedName>
</protein>
<keyword evidence="2" id="KW-0012">Acyltransferase</keyword>
<dbReference type="PROSITE" id="PS51186">
    <property type="entry name" value="GNAT"/>
    <property type="match status" value="1"/>
</dbReference>
<dbReference type="GO" id="GO:0016747">
    <property type="term" value="F:acyltransferase activity, transferring groups other than amino-acyl groups"/>
    <property type="evidence" value="ECO:0007669"/>
    <property type="project" value="InterPro"/>
</dbReference>
<dbReference type="Gene3D" id="3.40.630.30">
    <property type="match status" value="1"/>
</dbReference>
<dbReference type="AlphaFoldDB" id="L8JBU0"/>
<gene>
    <name evidence="5" type="ORF">C942_04878</name>
</gene>
<accession>L8JBU0</accession>
<dbReference type="SUPFAM" id="SSF55729">
    <property type="entry name" value="Acyl-CoA N-acyltransferases (Nat)"/>
    <property type="match status" value="1"/>
</dbReference>
<evidence type="ECO:0000256" key="1">
    <source>
        <dbReference type="ARBA" id="ARBA00022679"/>
    </source>
</evidence>
<comment type="caution">
    <text evidence="5">The sequence shown here is derived from an EMBL/GenBank/DDBJ whole genome shotgun (WGS) entry which is preliminary data.</text>
</comment>
<dbReference type="PANTHER" id="PTHR43792:SF8">
    <property type="entry name" value="[RIBOSOMAL PROTEIN US5]-ALANINE N-ACETYLTRANSFERASE"/>
    <property type="match status" value="1"/>
</dbReference>
<reference evidence="5 6" key="1">
    <citation type="submission" date="2012-12" db="EMBL/GenBank/DDBJ databases">
        <title>Genome Assembly of Photobacterium sp. AK15.</title>
        <authorList>
            <person name="Khatri I."/>
            <person name="Vaidya B."/>
            <person name="Srinivas T.N.R."/>
            <person name="Subramanian S."/>
            <person name="Pinnaka A."/>
        </authorList>
    </citation>
    <scope>NUCLEOTIDE SEQUENCE [LARGE SCALE GENOMIC DNA]</scope>
    <source>
        <strain evidence="5 6">AK15</strain>
    </source>
</reference>
<evidence type="ECO:0000313" key="5">
    <source>
        <dbReference type="EMBL" id="ELR66290.1"/>
    </source>
</evidence>
<organism evidence="5 6">
    <name type="scientific">Photobacterium marinum</name>
    <dbReference type="NCBI Taxonomy" id="1056511"/>
    <lineage>
        <taxon>Bacteria</taxon>
        <taxon>Pseudomonadati</taxon>
        <taxon>Pseudomonadota</taxon>
        <taxon>Gammaproteobacteria</taxon>
        <taxon>Vibrionales</taxon>
        <taxon>Vibrionaceae</taxon>
        <taxon>Photobacterium</taxon>
    </lineage>
</organism>
<comment type="similarity">
    <text evidence="3">Belongs to the acetyltransferase family. RimJ subfamily.</text>
</comment>
<evidence type="ECO:0000256" key="3">
    <source>
        <dbReference type="ARBA" id="ARBA00038502"/>
    </source>
</evidence>
<evidence type="ECO:0000256" key="2">
    <source>
        <dbReference type="ARBA" id="ARBA00023315"/>
    </source>
</evidence>
<keyword evidence="6" id="KW-1185">Reference proteome</keyword>
<dbReference type="PATRIC" id="fig|1056511.3.peg.1694"/>
<dbReference type="InterPro" id="IPR051531">
    <property type="entry name" value="N-acetyltransferase"/>
</dbReference>
<proteinExistence type="inferred from homology"/>
<keyword evidence="1" id="KW-0808">Transferase</keyword>